<comment type="similarity">
    <text evidence="1">Belongs to the FAD-binding monooxygenase family.</text>
</comment>
<evidence type="ECO:0000256" key="4">
    <source>
        <dbReference type="ARBA" id="ARBA00023002"/>
    </source>
</evidence>
<protein>
    <submittedName>
        <fullName evidence="5">NAD(P)/FAD-dependent oxidoreductase</fullName>
    </submittedName>
</protein>
<evidence type="ECO:0000256" key="1">
    <source>
        <dbReference type="ARBA" id="ARBA00010139"/>
    </source>
</evidence>
<gene>
    <name evidence="5" type="ORF">GCM10023335_24500</name>
</gene>
<dbReference type="Gene3D" id="3.50.50.60">
    <property type="entry name" value="FAD/NAD(P)-binding domain"/>
    <property type="match status" value="2"/>
</dbReference>
<keyword evidence="6" id="KW-1185">Reference proteome</keyword>
<dbReference type="Pfam" id="PF00743">
    <property type="entry name" value="FMO-like"/>
    <property type="match status" value="1"/>
</dbReference>
<evidence type="ECO:0000313" key="5">
    <source>
        <dbReference type="EMBL" id="GAA5006784.1"/>
    </source>
</evidence>
<name>A0ABP9ITK4_9ACTN</name>
<organism evidence="5 6">
    <name type="scientific">Streptomyces siamensis</name>
    <dbReference type="NCBI Taxonomy" id="1274986"/>
    <lineage>
        <taxon>Bacteria</taxon>
        <taxon>Bacillati</taxon>
        <taxon>Actinomycetota</taxon>
        <taxon>Actinomycetes</taxon>
        <taxon>Kitasatosporales</taxon>
        <taxon>Streptomycetaceae</taxon>
        <taxon>Streptomyces</taxon>
    </lineage>
</organism>
<comment type="caution">
    <text evidence="5">The sequence shown here is derived from an EMBL/GenBank/DDBJ whole genome shotgun (WGS) entry which is preliminary data.</text>
</comment>
<dbReference type="InterPro" id="IPR051209">
    <property type="entry name" value="FAD-bind_Monooxygenase_sf"/>
</dbReference>
<evidence type="ECO:0000256" key="2">
    <source>
        <dbReference type="ARBA" id="ARBA00022630"/>
    </source>
</evidence>
<proteinExistence type="inferred from homology"/>
<keyword evidence="2" id="KW-0285">Flavoprotein</keyword>
<accession>A0ABP9ITK4</accession>
<dbReference type="SUPFAM" id="SSF51905">
    <property type="entry name" value="FAD/NAD(P)-binding domain"/>
    <property type="match status" value="2"/>
</dbReference>
<evidence type="ECO:0000313" key="6">
    <source>
        <dbReference type="Proteomes" id="UP001501759"/>
    </source>
</evidence>
<dbReference type="PANTHER" id="PTHR42877">
    <property type="entry name" value="L-ORNITHINE N(5)-MONOOXYGENASE-RELATED"/>
    <property type="match status" value="1"/>
</dbReference>
<dbReference type="PANTHER" id="PTHR42877:SF4">
    <property type="entry name" value="FAD_NAD(P)-BINDING DOMAIN-CONTAINING PROTEIN-RELATED"/>
    <property type="match status" value="1"/>
</dbReference>
<dbReference type="InterPro" id="IPR036188">
    <property type="entry name" value="FAD/NAD-bd_sf"/>
</dbReference>
<reference evidence="6" key="1">
    <citation type="journal article" date="2019" name="Int. J. Syst. Evol. Microbiol.">
        <title>The Global Catalogue of Microorganisms (GCM) 10K type strain sequencing project: providing services to taxonomists for standard genome sequencing and annotation.</title>
        <authorList>
            <consortium name="The Broad Institute Genomics Platform"/>
            <consortium name="The Broad Institute Genome Sequencing Center for Infectious Disease"/>
            <person name="Wu L."/>
            <person name="Ma J."/>
        </authorList>
    </citation>
    <scope>NUCLEOTIDE SEQUENCE [LARGE SCALE GENOMIC DNA]</scope>
    <source>
        <strain evidence="6">JCM 18409</strain>
    </source>
</reference>
<evidence type="ECO:0000256" key="3">
    <source>
        <dbReference type="ARBA" id="ARBA00022827"/>
    </source>
</evidence>
<dbReference type="Proteomes" id="UP001501759">
    <property type="component" value="Unassembled WGS sequence"/>
</dbReference>
<keyword evidence="4" id="KW-0560">Oxidoreductase</keyword>
<keyword evidence="3" id="KW-0274">FAD</keyword>
<sequence length="488" mass="54092">MIVVGAGFGGIAVAAELLRHGLDDVTLLEAAPAPGGTWHHNRYPGAACDVPSHLYSYSFAQRPDWTHLFSHQPEILAYLRRTADSLGITPRIVTGTEVTACTWDDRTCTWTVRSRRTDTTGPYEERVADALVLATGQLDKPSFPAVEGLSRFAGRSFHSARWDDTYDLRGKRVAVIGTGASAAQLVPEIAPQAARLTVFQRTGNWFLPRSDRPTPALLARVLRRLPVARRAWRGLLHHGIELITLCVRHPRTVGRIGAALSAAHMRRQLPDPELRRKAWPDHPFGCKRVLLSSDFLPALRRPNTELVTDRIVRMEPEGPVTADGRRHDVDCVIYATGFRTNTFMLPMRVTGRGGRSVEEAWSDGAQAHLGITVSGFPSMFLMYGPNTNTSGGSILFFLEAQAGYVRRALQLTLRTGAAALDVRAEAQARGLERLRARFAGTAWTACTSWYRTADGRNVANWPGYMGEYAERTRRVDPSEYHLIRAPRP</sequence>
<dbReference type="EMBL" id="BAABKB010000005">
    <property type="protein sequence ID" value="GAA5006784.1"/>
    <property type="molecule type" value="Genomic_DNA"/>
</dbReference>
<dbReference type="InterPro" id="IPR020946">
    <property type="entry name" value="Flavin_mOase-like"/>
</dbReference>